<evidence type="ECO:0000259" key="2">
    <source>
        <dbReference type="Pfam" id="PF21505"/>
    </source>
</evidence>
<gene>
    <name evidence="3" type="ORF">CTI12_AA181640</name>
</gene>
<name>A0A2U1P8M1_ARTAN</name>
<dbReference type="PANTHER" id="PTHR10943:SF2">
    <property type="entry name" value="26S PROTEASOME NON-ATPASE REGULATORY SUBUNIT 1"/>
    <property type="match status" value="1"/>
</dbReference>
<accession>A0A2U1P8M1</accession>
<dbReference type="AlphaFoldDB" id="A0A2U1P8M1"/>
<feature type="domain" description="26S proteasome non-ATPase regulatory subunit 1/RPN2 N-terminal" evidence="2">
    <location>
        <begin position="72"/>
        <end position="143"/>
    </location>
</feature>
<dbReference type="Pfam" id="PF21505">
    <property type="entry name" value="RPN2_N"/>
    <property type="match status" value="1"/>
</dbReference>
<proteinExistence type="predicted"/>
<keyword evidence="1" id="KW-0677">Repeat</keyword>
<organism evidence="3 4">
    <name type="scientific">Artemisia annua</name>
    <name type="common">Sweet wormwood</name>
    <dbReference type="NCBI Taxonomy" id="35608"/>
    <lineage>
        <taxon>Eukaryota</taxon>
        <taxon>Viridiplantae</taxon>
        <taxon>Streptophyta</taxon>
        <taxon>Embryophyta</taxon>
        <taxon>Tracheophyta</taxon>
        <taxon>Spermatophyta</taxon>
        <taxon>Magnoliopsida</taxon>
        <taxon>eudicotyledons</taxon>
        <taxon>Gunneridae</taxon>
        <taxon>Pentapetalae</taxon>
        <taxon>asterids</taxon>
        <taxon>campanulids</taxon>
        <taxon>Asterales</taxon>
        <taxon>Asteraceae</taxon>
        <taxon>Asteroideae</taxon>
        <taxon>Anthemideae</taxon>
        <taxon>Artemisiinae</taxon>
        <taxon>Artemisia</taxon>
    </lineage>
</organism>
<evidence type="ECO:0000313" key="4">
    <source>
        <dbReference type="Proteomes" id="UP000245207"/>
    </source>
</evidence>
<evidence type="ECO:0000256" key="1">
    <source>
        <dbReference type="ARBA" id="ARBA00022737"/>
    </source>
</evidence>
<dbReference type="PANTHER" id="PTHR10943">
    <property type="entry name" value="26S PROTEASOME NON-ATPASE REGULATORY SUBUNIT"/>
    <property type="match status" value="1"/>
</dbReference>
<comment type="caution">
    <text evidence="3">The sequence shown here is derived from an EMBL/GenBank/DDBJ whole genome shotgun (WGS) entry which is preliminary data.</text>
</comment>
<dbReference type="GO" id="GO:0005634">
    <property type="term" value="C:nucleus"/>
    <property type="evidence" value="ECO:0007669"/>
    <property type="project" value="TreeGrafter"/>
</dbReference>
<keyword evidence="4" id="KW-1185">Reference proteome</keyword>
<dbReference type="Proteomes" id="UP000245207">
    <property type="component" value="Unassembled WGS sequence"/>
</dbReference>
<reference evidence="3 4" key="1">
    <citation type="journal article" date="2018" name="Mol. Plant">
        <title>The genome of Artemisia annua provides insight into the evolution of Asteraceae family and artemisinin biosynthesis.</title>
        <authorList>
            <person name="Shen Q."/>
            <person name="Zhang L."/>
            <person name="Liao Z."/>
            <person name="Wang S."/>
            <person name="Yan T."/>
            <person name="Shi P."/>
            <person name="Liu M."/>
            <person name="Fu X."/>
            <person name="Pan Q."/>
            <person name="Wang Y."/>
            <person name="Lv Z."/>
            <person name="Lu X."/>
            <person name="Zhang F."/>
            <person name="Jiang W."/>
            <person name="Ma Y."/>
            <person name="Chen M."/>
            <person name="Hao X."/>
            <person name="Li L."/>
            <person name="Tang Y."/>
            <person name="Lv G."/>
            <person name="Zhou Y."/>
            <person name="Sun X."/>
            <person name="Brodelius P.E."/>
            <person name="Rose J.K.C."/>
            <person name="Tang K."/>
        </authorList>
    </citation>
    <scope>NUCLEOTIDE SEQUENCE [LARGE SCALE GENOMIC DNA]</scope>
    <source>
        <strain evidence="4">cv. Huhao1</strain>
        <tissue evidence="3">Leaf</tissue>
    </source>
</reference>
<dbReference type="GO" id="GO:0008540">
    <property type="term" value="C:proteasome regulatory particle, base subcomplex"/>
    <property type="evidence" value="ECO:0007669"/>
    <property type="project" value="TreeGrafter"/>
</dbReference>
<dbReference type="InterPro" id="IPR048570">
    <property type="entry name" value="PSMD1_RPN2_N"/>
</dbReference>
<dbReference type="EMBL" id="PKPP01001511">
    <property type="protein sequence ID" value="PWA82092.1"/>
    <property type="molecule type" value="Genomic_DNA"/>
</dbReference>
<dbReference type="GO" id="GO:0043161">
    <property type="term" value="P:proteasome-mediated ubiquitin-dependent protein catabolic process"/>
    <property type="evidence" value="ECO:0007669"/>
    <property type="project" value="TreeGrafter"/>
</dbReference>
<dbReference type="OrthoDB" id="1720132at2759"/>
<sequence length="170" mass="19488">MANIFCPNPGIVPHVSYPILPGLRIVYLTCCEFQHDESLFELPELPLQSQVALEKVLSQRSLQFQNEQQAWQCFYFLREHNDSLSYALGAGSLFDVSEDSDYVHSLLAIDEYASLRTMMAESKESADVDPRLEEIVERMLNKYVLLLLVTVYQDLASPDYLNICECRKTV</sequence>
<protein>
    <submittedName>
        <fullName evidence="3">26S proteasome non-ATPase regulatory subunit 1</fullName>
    </submittedName>
</protein>
<evidence type="ECO:0000313" key="3">
    <source>
        <dbReference type="EMBL" id="PWA82092.1"/>
    </source>
</evidence>
<dbReference type="STRING" id="35608.A0A2U1P8M1"/>
<dbReference type="GO" id="GO:0034515">
    <property type="term" value="C:proteasome storage granule"/>
    <property type="evidence" value="ECO:0007669"/>
    <property type="project" value="TreeGrafter"/>
</dbReference>
<keyword evidence="3" id="KW-0647">Proteasome</keyword>